<evidence type="ECO:0000313" key="5">
    <source>
        <dbReference type="Proteomes" id="UP001058003"/>
    </source>
</evidence>
<keyword evidence="2" id="KW-0732">Signal</keyword>
<evidence type="ECO:0000313" key="4">
    <source>
        <dbReference type="EMBL" id="UWZ55656.1"/>
    </source>
</evidence>
<dbReference type="OrthoDB" id="273319at2"/>
<feature type="chain" id="PRO_5040257702" evidence="2">
    <location>
        <begin position="26"/>
        <end position="320"/>
    </location>
</feature>
<dbReference type="SUPFAM" id="SSF49899">
    <property type="entry name" value="Concanavalin A-like lectins/glucanases"/>
    <property type="match status" value="1"/>
</dbReference>
<evidence type="ECO:0000256" key="1">
    <source>
        <dbReference type="SAM" id="Phobius"/>
    </source>
</evidence>
<keyword evidence="1" id="KW-0812">Transmembrane</keyword>
<keyword evidence="1" id="KW-0472">Membrane</keyword>
<dbReference type="GO" id="GO:0004553">
    <property type="term" value="F:hydrolase activity, hydrolyzing O-glycosyl compounds"/>
    <property type="evidence" value="ECO:0007669"/>
    <property type="project" value="InterPro"/>
</dbReference>
<keyword evidence="4" id="KW-0378">Hydrolase</keyword>
<gene>
    <name evidence="4" type="ORF">Daura_05455</name>
</gene>
<keyword evidence="5" id="KW-1185">Reference proteome</keyword>
<evidence type="ECO:0000256" key="2">
    <source>
        <dbReference type="SAM" id="SignalP"/>
    </source>
</evidence>
<dbReference type="PROSITE" id="PS51762">
    <property type="entry name" value="GH16_2"/>
    <property type="match status" value="1"/>
</dbReference>
<dbReference type="InterPro" id="IPR013320">
    <property type="entry name" value="ConA-like_dom_sf"/>
</dbReference>
<dbReference type="RefSeq" id="WP_033358468.1">
    <property type="nucleotide sequence ID" value="NZ_CP073767.1"/>
</dbReference>
<name>A0A9Q9IHF8_9ACTN</name>
<proteinExistence type="predicted"/>
<evidence type="ECO:0000259" key="3">
    <source>
        <dbReference type="PROSITE" id="PS51762"/>
    </source>
</evidence>
<dbReference type="GO" id="GO:0005975">
    <property type="term" value="P:carbohydrate metabolic process"/>
    <property type="evidence" value="ECO:0007669"/>
    <property type="project" value="InterPro"/>
</dbReference>
<dbReference type="CDD" id="cd00413">
    <property type="entry name" value="Glyco_hydrolase_16"/>
    <property type="match status" value="1"/>
</dbReference>
<sequence length="320" mass="33260">MLRRAATVLVVVASAVWVSPAPVLAVEPGDWTPVFSESFDDPGALPPGCAAYDGVADGTLGGAGGEGGGGAEASYFRPEAVTVSGGRLHLALHRRAYGGRQFVTGELRCLGAAQQFGRYEFRARVAVGAGISSVAMLRPVDEPPGQDASQLEITARPGGEQGLVRNGTGAQTSVRPLPGPFSDWHAYTIEWAPTGFRVLVDGKERAADPGVSTRHRWFGFAVTTGGPGTQGSPGTPGPSTALPAEFEVDYLRVYAYAPDSPLPAGAAQPSTVHNAVPGSPGGHRWSLWLAVVATAMAAVALFAFVLRKTRPHRPPPAHRA</sequence>
<dbReference type="Proteomes" id="UP001058003">
    <property type="component" value="Chromosome"/>
</dbReference>
<dbReference type="EMBL" id="CP073767">
    <property type="protein sequence ID" value="UWZ55656.1"/>
    <property type="molecule type" value="Genomic_DNA"/>
</dbReference>
<accession>A0A9Q9IHF8</accession>
<dbReference type="KEGG" id="daur:Daura_05455"/>
<dbReference type="AlphaFoldDB" id="A0A9Q9IHF8"/>
<dbReference type="InterPro" id="IPR000757">
    <property type="entry name" value="Beta-glucanase-like"/>
</dbReference>
<reference evidence="4" key="1">
    <citation type="submission" date="2021-04" db="EMBL/GenBank/DDBJ databases">
        <title>Dactylosporangium aurantiacum NRRL B-8018 full assembly.</title>
        <authorList>
            <person name="Hartkoorn R.C."/>
            <person name="Beaudoing E."/>
            <person name="Hot D."/>
        </authorList>
    </citation>
    <scope>NUCLEOTIDE SEQUENCE</scope>
    <source>
        <strain evidence="4">NRRL B-8018</strain>
    </source>
</reference>
<protein>
    <submittedName>
        <fullName evidence="4">Glycoside hydrolase family 16 protein</fullName>
    </submittedName>
</protein>
<feature type="domain" description="GH16" evidence="3">
    <location>
        <begin position="14"/>
        <end position="259"/>
    </location>
</feature>
<dbReference type="Gene3D" id="2.60.120.200">
    <property type="match status" value="1"/>
</dbReference>
<dbReference type="Pfam" id="PF00722">
    <property type="entry name" value="Glyco_hydro_16"/>
    <property type="match status" value="1"/>
</dbReference>
<feature type="transmembrane region" description="Helical" evidence="1">
    <location>
        <begin position="285"/>
        <end position="306"/>
    </location>
</feature>
<feature type="signal peptide" evidence="2">
    <location>
        <begin position="1"/>
        <end position="25"/>
    </location>
</feature>
<organism evidence="4 5">
    <name type="scientific">Dactylosporangium aurantiacum</name>
    <dbReference type="NCBI Taxonomy" id="35754"/>
    <lineage>
        <taxon>Bacteria</taxon>
        <taxon>Bacillati</taxon>
        <taxon>Actinomycetota</taxon>
        <taxon>Actinomycetes</taxon>
        <taxon>Micromonosporales</taxon>
        <taxon>Micromonosporaceae</taxon>
        <taxon>Dactylosporangium</taxon>
    </lineage>
</organism>
<keyword evidence="1" id="KW-1133">Transmembrane helix</keyword>